<feature type="domain" description="FAD dependent oxidoreductase" evidence="6">
    <location>
        <begin position="36"/>
        <end position="377"/>
    </location>
</feature>
<keyword evidence="2" id="KW-0285">Flavoprotein</keyword>
<dbReference type="Pfam" id="PF01266">
    <property type="entry name" value="DAO"/>
    <property type="match status" value="1"/>
</dbReference>
<dbReference type="PANTHER" id="PTHR10961">
    <property type="entry name" value="PEROXISOMAL SARCOSINE OXIDASE"/>
    <property type="match status" value="1"/>
</dbReference>
<evidence type="ECO:0000256" key="3">
    <source>
        <dbReference type="ARBA" id="ARBA00022827"/>
    </source>
</evidence>
<dbReference type="Proteomes" id="UP001500979">
    <property type="component" value="Unassembled WGS sequence"/>
</dbReference>
<keyword evidence="3" id="KW-0274">FAD</keyword>
<evidence type="ECO:0000256" key="2">
    <source>
        <dbReference type="ARBA" id="ARBA00022630"/>
    </source>
</evidence>
<dbReference type="Gene3D" id="3.30.9.10">
    <property type="entry name" value="D-Amino Acid Oxidase, subunit A, domain 2"/>
    <property type="match status" value="1"/>
</dbReference>
<dbReference type="Gene3D" id="3.50.50.60">
    <property type="entry name" value="FAD/NAD(P)-binding domain"/>
    <property type="match status" value="1"/>
</dbReference>
<dbReference type="InterPro" id="IPR006076">
    <property type="entry name" value="FAD-dep_OxRdtase"/>
</dbReference>
<evidence type="ECO:0000313" key="7">
    <source>
        <dbReference type="EMBL" id="GAA2777971.1"/>
    </source>
</evidence>
<evidence type="ECO:0000313" key="8">
    <source>
        <dbReference type="Proteomes" id="UP001500979"/>
    </source>
</evidence>
<accession>A0ABN3V5A9</accession>
<gene>
    <name evidence="7" type="ORF">GCM10010470_08950</name>
</gene>
<comment type="cofactor">
    <cofactor evidence="1">
        <name>FAD</name>
        <dbReference type="ChEBI" id="CHEBI:57692"/>
    </cofactor>
</comment>
<dbReference type="EMBL" id="BAAAUX010000004">
    <property type="protein sequence ID" value="GAA2777971.1"/>
    <property type="molecule type" value="Genomic_DNA"/>
</dbReference>
<evidence type="ECO:0000256" key="5">
    <source>
        <dbReference type="SAM" id="MobiDB-lite"/>
    </source>
</evidence>
<evidence type="ECO:0000259" key="6">
    <source>
        <dbReference type="Pfam" id="PF01266"/>
    </source>
</evidence>
<dbReference type="PANTHER" id="PTHR10961:SF7">
    <property type="entry name" value="FAD DEPENDENT OXIDOREDUCTASE DOMAIN-CONTAINING PROTEIN"/>
    <property type="match status" value="1"/>
</dbReference>
<name>A0ABN3V5A9_9PSEU</name>
<sequence>MSAAFSGSSSTSTNGTTNGVNAGRAGTATPLRHYIDVAVIGAGVIGLAVTDALIRRGVDVVCFDHRKPGQGQSGGLSRTFRTRHDSPHVVKLAADSRVLWREWERRSGKTLVGDEGTVYLGFEEEDAHGLRVNDVPHRFAAPAERAQLFSALGPVEGRLLHDPDSGAIRARNTIDALTGFTAGRIRPTEVHTVTVPADGDGVELQTADEIIRARHVVIAAGTNTPRLAAGVGIDIPLNCALHARPHYRIRNEHLANSQPCWVDKSGAFGETVYGSPIGTTGRYVFGLIGTGVDVPMDGNGAVPPGSAMEDHVRRVSEYVRRAMPGIDPEPVGVRVCVMTKLPGGSDAFGVWQNGGVTAVTGHNLFKLAPVLGEKIADAAVHERVPAEIVEATATAPA</sequence>
<evidence type="ECO:0000256" key="4">
    <source>
        <dbReference type="ARBA" id="ARBA00023002"/>
    </source>
</evidence>
<protein>
    <recommendedName>
        <fullName evidence="6">FAD dependent oxidoreductase domain-containing protein</fullName>
    </recommendedName>
</protein>
<reference evidence="7 8" key="1">
    <citation type="journal article" date="2019" name="Int. J. Syst. Evol. Microbiol.">
        <title>The Global Catalogue of Microorganisms (GCM) 10K type strain sequencing project: providing services to taxonomists for standard genome sequencing and annotation.</title>
        <authorList>
            <consortium name="The Broad Institute Genomics Platform"/>
            <consortium name="The Broad Institute Genome Sequencing Center for Infectious Disease"/>
            <person name="Wu L."/>
            <person name="Ma J."/>
        </authorList>
    </citation>
    <scope>NUCLEOTIDE SEQUENCE [LARGE SCALE GENOMIC DNA]</scope>
    <source>
        <strain evidence="7 8">JCM 9383</strain>
    </source>
</reference>
<evidence type="ECO:0000256" key="1">
    <source>
        <dbReference type="ARBA" id="ARBA00001974"/>
    </source>
</evidence>
<feature type="region of interest" description="Disordered" evidence="5">
    <location>
        <begin position="1"/>
        <end position="21"/>
    </location>
</feature>
<keyword evidence="4" id="KW-0560">Oxidoreductase</keyword>
<dbReference type="SUPFAM" id="SSF51905">
    <property type="entry name" value="FAD/NAD(P)-binding domain"/>
    <property type="match status" value="1"/>
</dbReference>
<keyword evidence="8" id="KW-1185">Reference proteome</keyword>
<organism evidence="7 8">
    <name type="scientific">Saccharopolyspora taberi</name>
    <dbReference type="NCBI Taxonomy" id="60895"/>
    <lineage>
        <taxon>Bacteria</taxon>
        <taxon>Bacillati</taxon>
        <taxon>Actinomycetota</taxon>
        <taxon>Actinomycetes</taxon>
        <taxon>Pseudonocardiales</taxon>
        <taxon>Pseudonocardiaceae</taxon>
        <taxon>Saccharopolyspora</taxon>
    </lineage>
</organism>
<comment type="caution">
    <text evidence="7">The sequence shown here is derived from an EMBL/GenBank/DDBJ whole genome shotgun (WGS) entry which is preliminary data.</text>
</comment>
<dbReference type="InterPro" id="IPR045170">
    <property type="entry name" value="MTOX"/>
</dbReference>
<dbReference type="InterPro" id="IPR036188">
    <property type="entry name" value="FAD/NAD-bd_sf"/>
</dbReference>
<proteinExistence type="predicted"/>